<reference evidence="3 5" key="3">
    <citation type="submission" date="2011-04" db="EMBL/GenBank/DDBJ databases">
        <authorList>
            <person name="Harkins D.M."/>
            <person name="Madupu R."/>
            <person name="Durkin A.S."/>
            <person name="Torralba M."/>
            <person name="Methe B."/>
            <person name="Sutton G.G."/>
            <person name="Nelson K.E."/>
        </authorList>
    </citation>
    <scope>NUCLEOTIDE SEQUENCE [LARGE SCALE GENOMIC DNA]</scope>
    <source>
        <strain evidence="3 5">UPII 199-6</strain>
    </source>
</reference>
<gene>
    <name evidence="2" type="ORF">HMPREF0889_0944</name>
    <name evidence="3" type="ORF">HMPREF1039_1349</name>
</gene>
<dbReference type="Proteomes" id="UP000004018">
    <property type="component" value="Unassembled WGS sequence"/>
</dbReference>
<dbReference type="EMBL" id="AFIJ01000018">
    <property type="protein sequence ID" value="EGL41068.1"/>
    <property type="molecule type" value="Genomic_DNA"/>
</dbReference>
<keyword evidence="5" id="KW-1185">Reference proteome</keyword>
<dbReference type="EMBL" id="ADGP01000003">
    <property type="protein sequence ID" value="EFD94792.1"/>
    <property type="molecule type" value="Genomic_DNA"/>
</dbReference>
<protein>
    <submittedName>
        <fullName evidence="2">Uncharacterized protein</fullName>
    </submittedName>
</protein>
<evidence type="ECO:0000313" key="3">
    <source>
        <dbReference type="EMBL" id="EGL41068.1"/>
    </source>
</evidence>
<evidence type="ECO:0000313" key="5">
    <source>
        <dbReference type="Proteomes" id="UP000004018"/>
    </source>
</evidence>
<evidence type="ECO:0000256" key="1">
    <source>
        <dbReference type="SAM" id="MobiDB-lite"/>
    </source>
</evidence>
<evidence type="ECO:0000313" key="4">
    <source>
        <dbReference type="Proteomes" id="UP000003242"/>
    </source>
</evidence>
<evidence type="ECO:0000313" key="2">
    <source>
        <dbReference type="EMBL" id="EFD94792.1"/>
    </source>
</evidence>
<reference evidence="4" key="1">
    <citation type="submission" date="2009-12" db="EMBL/GenBank/DDBJ databases">
        <title>Sequence of Clostridiales genomosp. BVAB3 str. UPII9-5.</title>
        <authorList>
            <person name="Madupu R."/>
            <person name="Durkin A.S."/>
            <person name="Torralba M."/>
            <person name="Methe B."/>
            <person name="Sutton G.G."/>
            <person name="Strausberg R.L."/>
            <person name="Nelson K.E."/>
        </authorList>
    </citation>
    <scope>NUCLEOTIDE SEQUENCE [LARGE SCALE GENOMIC DNA]</scope>
    <source>
        <strain evidence="4">28L</strain>
    </source>
</reference>
<reference evidence="2" key="2">
    <citation type="submission" date="2009-12" db="EMBL/GenBank/DDBJ databases">
        <authorList>
            <person name="Madupu R."/>
            <person name="Durkin A.S."/>
            <person name="Torralba M."/>
            <person name="Methe B."/>
            <person name="Sutton G.G."/>
            <person name="Strausberg R.L."/>
            <person name="Nelson K.E."/>
        </authorList>
    </citation>
    <scope>NUCLEOTIDE SEQUENCE</scope>
    <source>
        <strain evidence="2">28L</strain>
    </source>
</reference>
<accession>D3LSK5</accession>
<name>D3LSK5_9FIRM</name>
<feature type="region of interest" description="Disordered" evidence="1">
    <location>
        <begin position="39"/>
        <end position="61"/>
    </location>
</feature>
<proteinExistence type="predicted"/>
<dbReference type="STRING" id="699218.HMPREF0889_0944"/>
<comment type="caution">
    <text evidence="2">The sequence shown here is derived from an EMBL/GenBank/DDBJ whole genome shotgun (WGS) entry which is preliminary data.</text>
</comment>
<sequence>MQESAEKQYVRADRIKGRGEINKRVAINANAARGVMLPGGPLGHMSNSGMLPFRFGNEPRG</sequence>
<dbReference type="Proteomes" id="UP000003242">
    <property type="component" value="Unassembled WGS sequence"/>
</dbReference>
<dbReference type="AlphaFoldDB" id="D3LSK5"/>
<organism evidence="2 4">
    <name type="scientific">Megasphaera lornae</name>
    <dbReference type="NCBI Taxonomy" id="1000568"/>
    <lineage>
        <taxon>Bacteria</taxon>
        <taxon>Bacillati</taxon>
        <taxon>Bacillota</taxon>
        <taxon>Negativicutes</taxon>
        <taxon>Veillonellales</taxon>
        <taxon>Veillonellaceae</taxon>
        <taxon>Megasphaera</taxon>
    </lineage>
</organism>